<accession>A0A3N2C6X5</accession>
<dbReference type="Proteomes" id="UP000266915">
    <property type="component" value="Unassembled WGS sequence"/>
</dbReference>
<dbReference type="AlphaFoldDB" id="A0A3N2C6X5"/>
<organism evidence="1 2">
    <name type="scientific">Plantibacter flavus</name>
    <dbReference type="NCBI Taxonomy" id="150123"/>
    <lineage>
        <taxon>Bacteria</taxon>
        <taxon>Bacillati</taxon>
        <taxon>Actinomycetota</taxon>
        <taxon>Actinomycetes</taxon>
        <taxon>Micrococcales</taxon>
        <taxon>Microbacteriaceae</taxon>
        <taxon>Plantibacter</taxon>
    </lineage>
</organism>
<reference evidence="1 2" key="1">
    <citation type="submission" date="2018-11" db="EMBL/GenBank/DDBJ databases">
        <title>Sequencing the genomes of 1000 actinobacteria strains.</title>
        <authorList>
            <person name="Klenk H.-P."/>
        </authorList>
    </citation>
    <scope>NUCLEOTIDE SEQUENCE [LARGE SCALE GENOMIC DNA]</scope>
    <source>
        <strain evidence="1 2">DSM 14012</strain>
    </source>
</reference>
<keyword evidence="2" id="KW-1185">Reference proteome</keyword>
<sequence>MNNRTSFSSILASLRTGSSSFDMSREPTGSPYITVPSSSSTPFVAPDFELDHAEFDSEASVLLISAPAAVGKSSLANQLGARSGNLVWDLSRFSVGSSFFVGALVRNFGPNGLSQVTNDLREGRATLILDAADEALSRAGASNYAASLEDLARLIAPSNAAGPAAIILGRPDTMDETDRILAALGVRTQVARVAFFSEGQARDFVRAKASDTERGGVAADELNDFLTEFFRAVGPAVGNGEWASSQSFLGYAPVLDALGTFYRDQNNPLRRLSEIRKGNSNSHVWELLAELLEAILVREAEKFGQNFGGDDERKCAFGEASYSPQAQLLLLLSDTPEDIEISPPTSQYAEDSWILEELMPRMWQWFGQHPFLKRVADEPNPLLRFAGAAFRDYSVASLLAASDLAALSRVRDYWQDPRVTPSPIFSRFCMSEVVHLSAVPIDVISMVVDSHATGFQPLAVLEIEVHDEQDNASLVECTLLENGSPVRTLTSHMRHGESLYLSRGIAQTIMDAPDVGVVVGSGAQDFVIGPEVIIRCSRLSTESTEVRVRGGVDSASEVRTDILLGSTRRVSGAGPDSLRMTVPVAAFPWQAYRILPSVDEFADADLYWAGMATRRYLKWFVRRSLLEVGGLHYPAGQMETILGKNRASAEVHEFLSEREYVYREGILLRLRLPGINGATVLSNDLQDSAYRSFLIDFIKWTRVRSLSSEAR</sequence>
<evidence type="ECO:0000313" key="1">
    <source>
        <dbReference type="EMBL" id="ROR83044.1"/>
    </source>
</evidence>
<evidence type="ECO:0000313" key="2">
    <source>
        <dbReference type="Proteomes" id="UP000266915"/>
    </source>
</evidence>
<protein>
    <submittedName>
        <fullName evidence="1">Uncharacterized protein</fullName>
    </submittedName>
</protein>
<name>A0A3N2C6X5_9MICO</name>
<comment type="caution">
    <text evidence="1">The sequence shown here is derived from an EMBL/GenBank/DDBJ whole genome shotgun (WGS) entry which is preliminary data.</text>
</comment>
<dbReference type="EMBL" id="RKHL01000001">
    <property type="protein sequence ID" value="ROR83044.1"/>
    <property type="molecule type" value="Genomic_DNA"/>
</dbReference>
<gene>
    <name evidence="1" type="ORF">EDD42_3146</name>
</gene>
<proteinExistence type="predicted"/>